<dbReference type="InParanoid" id="A0A5K4F5G3"/>
<evidence type="ECO:0000313" key="2">
    <source>
        <dbReference type="WBParaSite" id="Smp_322940.1"/>
    </source>
</evidence>
<protein>
    <submittedName>
        <fullName evidence="2">Hypotheticial protein</fullName>
    </submittedName>
</protein>
<dbReference type="AlphaFoldDB" id="A0A5K4F5G3"/>
<evidence type="ECO:0000313" key="1">
    <source>
        <dbReference type="Proteomes" id="UP000008854"/>
    </source>
</evidence>
<reference evidence="1" key="1">
    <citation type="journal article" date="2012" name="PLoS Negl. Trop. Dis.">
        <title>A systematically improved high quality genome and transcriptome of the human blood fluke Schistosoma mansoni.</title>
        <authorList>
            <person name="Protasio A.V."/>
            <person name="Tsai I.J."/>
            <person name="Babbage A."/>
            <person name="Nichol S."/>
            <person name="Hunt M."/>
            <person name="Aslett M.A."/>
            <person name="De Silva N."/>
            <person name="Velarde G.S."/>
            <person name="Anderson T.J."/>
            <person name="Clark R.C."/>
            <person name="Davidson C."/>
            <person name="Dillon G.P."/>
            <person name="Holroyd N.E."/>
            <person name="LoVerde P.T."/>
            <person name="Lloyd C."/>
            <person name="McQuillan J."/>
            <person name="Oliveira G."/>
            <person name="Otto T.D."/>
            <person name="Parker-Manuel S.J."/>
            <person name="Quail M.A."/>
            <person name="Wilson R.A."/>
            <person name="Zerlotini A."/>
            <person name="Dunne D.W."/>
            <person name="Berriman M."/>
        </authorList>
    </citation>
    <scope>NUCLEOTIDE SEQUENCE [LARGE SCALE GENOMIC DNA]</scope>
    <source>
        <strain evidence="1">Puerto Rican</strain>
    </source>
</reference>
<dbReference type="Proteomes" id="UP000008854">
    <property type="component" value="Unassembled WGS sequence"/>
</dbReference>
<keyword evidence="1" id="KW-1185">Reference proteome</keyword>
<accession>A0A5K4F5G3</accession>
<name>A0A5K4F5G3_SCHMA</name>
<dbReference type="WBParaSite" id="Smp_322940.1">
    <property type="protein sequence ID" value="Smp_322940.1"/>
    <property type="gene ID" value="Smp_322940"/>
</dbReference>
<reference evidence="2" key="2">
    <citation type="submission" date="2019-11" db="UniProtKB">
        <authorList>
            <consortium name="WormBaseParasite"/>
        </authorList>
    </citation>
    <scope>IDENTIFICATION</scope>
    <source>
        <strain evidence="2">Puerto Rican</strain>
    </source>
</reference>
<proteinExistence type="predicted"/>
<organism evidence="1 2">
    <name type="scientific">Schistosoma mansoni</name>
    <name type="common">Blood fluke</name>
    <dbReference type="NCBI Taxonomy" id="6183"/>
    <lineage>
        <taxon>Eukaryota</taxon>
        <taxon>Metazoa</taxon>
        <taxon>Spiralia</taxon>
        <taxon>Lophotrochozoa</taxon>
        <taxon>Platyhelminthes</taxon>
        <taxon>Trematoda</taxon>
        <taxon>Digenea</taxon>
        <taxon>Strigeidida</taxon>
        <taxon>Schistosomatoidea</taxon>
        <taxon>Schistosomatidae</taxon>
        <taxon>Schistosoma</taxon>
    </lineage>
</organism>
<sequence length="101" mass="11697">MSDTLYKTTGILFSTVILLSFKNINTSAFIMENQSPSLLKRSWVYSDTYNCEKIYSCFNTRQCRQRYNSPNYFCANIYPCGSSCAPLDYHGHLRSYELATE</sequence>